<dbReference type="Proteomes" id="UP000694864">
    <property type="component" value="Chromosome 4"/>
</dbReference>
<evidence type="ECO:0000313" key="4">
    <source>
        <dbReference type="Proteomes" id="UP000694864"/>
    </source>
</evidence>
<dbReference type="PROSITE" id="PS50144">
    <property type="entry name" value="MATH"/>
    <property type="match status" value="1"/>
</dbReference>
<dbReference type="RefSeq" id="XP_010507520.2">
    <property type="nucleotide sequence ID" value="XM_010509218.2"/>
</dbReference>
<keyword evidence="4" id="KW-1185">Reference proteome</keyword>
<dbReference type="Gene3D" id="2.60.210.10">
    <property type="entry name" value="Apoptosis, Tumor Necrosis Factor Receptor Associated Protein 2, Chain A"/>
    <property type="match status" value="1"/>
</dbReference>
<feature type="coiled-coil region" evidence="2">
    <location>
        <begin position="280"/>
        <end position="307"/>
    </location>
</feature>
<keyword evidence="1 2" id="KW-0175">Coiled coil</keyword>
<evidence type="ECO:0000256" key="1">
    <source>
        <dbReference type="ARBA" id="ARBA00023054"/>
    </source>
</evidence>
<dbReference type="PANTHER" id="PTHR46236:SF33">
    <property type="entry name" value="MEPRIN AND TRAF-LIKE DOMAIN-CONTAINING PROTEIN-RELATED"/>
    <property type="match status" value="1"/>
</dbReference>
<evidence type="ECO:0000256" key="2">
    <source>
        <dbReference type="SAM" id="Coils"/>
    </source>
</evidence>
<reference evidence="5" key="2">
    <citation type="submission" date="2025-08" db="UniProtKB">
        <authorList>
            <consortium name="RefSeq"/>
        </authorList>
    </citation>
    <scope>IDENTIFICATION</scope>
    <source>
        <tissue evidence="5">Leaf</tissue>
    </source>
</reference>
<evidence type="ECO:0000259" key="3">
    <source>
        <dbReference type="PROSITE" id="PS50144"/>
    </source>
</evidence>
<gene>
    <name evidence="5" type="primary">LOC104784157</name>
</gene>
<dbReference type="SUPFAM" id="SSF49599">
    <property type="entry name" value="TRAF domain-like"/>
    <property type="match status" value="1"/>
</dbReference>
<dbReference type="Pfam" id="PF22486">
    <property type="entry name" value="MATH_2"/>
    <property type="match status" value="1"/>
</dbReference>
<dbReference type="InterPro" id="IPR008974">
    <property type="entry name" value="TRAF-like"/>
</dbReference>
<organism evidence="4 5">
    <name type="scientific">Camelina sativa</name>
    <name type="common">False flax</name>
    <name type="synonym">Myagrum sativum</name>
    <dbReference type="NCBI Taxonomy" id="90675"/>
    <lineage>
        <taxon>Eukaryota</taxon>
        <taxon>Viridiplantae</taxon>
        <taxon>Streptophyta</taxon>
        <taxon>Embryophyta</taxon>
        <taxon>Tracheophyta</taxon>
        <taxon>Spermatophyta</taxon>
        <taxon>Magnoliopsida</taxon>
        <taxon>eudicotyledons</taxon>
        <taxon>Gunneridae</taxon>
        <taxon>Pentapetalae</taxon>
        <taxon>rosids</taxon>
        <taxon>malvids</taxon>
        <taxon>Brassicales</taxon>
        <taxon>Brassicaceae</taxon>
        <taxon>Camelineae</taxon>
        <taxon>Camelina</taxon>
    </lineage>
</organism>
<accession>A0ABM0YXM4</accession>
<dbReference type="InterPro" id="IPR002083">
    <property type="entry name" value="MATH/TRAF_dom"/>
</dbReference>
<dbReference type="PANTHER" id="PTHR46236">
    <property type="entry name" value="TRAF-LIKE SUPERFAMILY PROTEIN"/>
    <property type="match status" value="1"/>
</dbReference>
<proteinExistence type="predicted"/>
<protein>
    <submittedName>
        <fullName evidence="5">MATH domain and coiled-coil domain-containing protein At3g58410-like</fullName>
    </submittedName>
</protein>
<name>A0ABM0YXM4_CAMSA</name>
<dbReference type="SMART" id="SM00061">
    <property type="entry name" value="MATH"/>
    <property type="match status" value="1"/>
</dbReference>
<feature type="domain" description="MATH" evidence="3">
    <location>
        <begin position="6"/>
        <end position="131"/>
    </location>
</feature>
<dbReference type="CDD" id="cd00121">
    <property type="entry name" value="MATH"/>
    <property type="match status" value="1"/>
</dbReference>
<dbReference type="InterPro" id="IPR050804">
    <property type="entry name" value="MCC"/>
</dbReference>
<evidence type="ECO:0000313" key="5">
    <source>
        <dbReference type="RefSeq" id="XP_010507520.2"/>
    </source>
</evidence>
<sequence length="322" mass="37347">MAKQVSKRFAWVIKDFSSLQCDKCYSVPVMIGDCKWRLCAFPKGRNDNYLCLYLDVVDFDSLPSGWRRYVKFRLNIVKQVVGEQSVIKETHGWYDQKHLGWGFSDMLDLTKLHDEKERFLVNGELMIVADVEVLQVIGTSEEPEEAYEPLTKMKKLDDGAEFSDSLNQTQQVKESIEVNGFQVLPSQVEYVSRVFERHPDMAVEFLARNLHLRKICMNFLLGLIETMCQSLEELSNEDLVESDIALTYLRNAGFKVHWLEKKLDILKEKKEEEQSGLARIHEIEENLTILERKRAELDALADEEHKELKATRSALSFDDIVC</sequence>
<dbReference type="GeneID" id="104784157"/>
<reference evidence="4" key="1">
    <citation type="journal article" date="2014" name="Nat. Commun.">
        <title>The emerging biofuel crop Camelina sativa retains a highly undifferentiated hexaploid genome structure.</title>
        <authorList>
            <person name="Kagale S."/>
            <person name="Koh C."/>
            <person name="Nixon J."/>
            <person name="Bollina V."/>
            <person name="Clarke W.E."/>
            <person name="Tuteja R."/>
            <person name="Spillane C."/>
            <person name="Robinson S.J."/>
            <person name="Links M.G."/>
            <person name="Clarke C."/>
            <person name="Higgins E.E."/>
            <person name="Huebert T."/>
            <person name="Sharpe A.G."/>
            <person name="Parkin I.A."/>
        </authorList>
    </citation>
    <scope>NUCLEOTIDE SEQUENCE [LARGE SCALE GENOMIC DNA]</scope>
    <source>
        <strain evidence="4">cv. DH55</strain>
    </source>
</reference>